<dbReference type="Proteomes" id="UP000199473">
    <property type="component" value="Unassembled WGS sequence"/>
</dbReference>
<sequence>MVVMENGNRDSVRRGYVVERAAYAQVAAVEGLSLGQPARDRFAAFDASGASPAEHLVAIIAAHSAPGAVHVVPHAGGWAVRPAEGGSGIGTYGTQAEAIARGRQAAEARRGELLVHGRDGRLLRRTVFGAGA</sequence>
<dbReference type="STRING" id="1123062.SAMN02745775_1113"/>
<accession>A0A1I4DH51</accession>
<protein>
    <recommendedName>
        <fullName evidence="3">DUF2188 domain-containing protein</fullName>
    </recommendedName>
</protein>
<evidence type="ECO:0008006" key="3">
    <source>
        <dbReference type="Google" id="ProtNLM"/>
    </source>
</evidence>
<evidence type="ECO:0000313" key="2">
    <source>
        <dbReference type="Proteomes" id="UP000199473"/>
    </source>
</evidence>
<dbReference type="EMBL" id="FOSQ01000011">
    <property type="protein sequence ID" value="SFK92802.1"/>
    <property type="molecule type" value="Genomic_DNA"/>
</dbReference>
<reference evidence="1 2" key="1">
    <citation type="submission" date="2016-10" db="EMBL/GenBank/DDBJ databases">
        <authorList>
            <person name="de Groot N.N."/>
        </authorList>
    </citation>
    <scope>NUCLEOTIDE SEQUENCE [LARGE SCALE GENOMIC DNA]</scope>
    <source>
        <strain evidence="1 2">DSM 19981</strain>
    </source>
</reference>
<dbReference type="Pfam" id="PF09954">
    <property type="entry name" value="DUF2188"/>
    <property type="match status" value="1"/>
</dbReference>
<dbReference type="RefSeq" id="WP_217648806.1">
    <property type="nucleotide sequence ID" value="NZ_FOSQ01000011.1"/>
</dbReference>
<organism evidence="1 2">
    <name type="scientific">Falsiroseomonas stagni DSM 19981</name>
    <dbReference type="NCBI Taxonomy" id="1123062"/>
    <lineage>
        <taxon>Bacteria</taxon>
        <taxon>Pseudomonadati</taxon>
        <taxon>Pseudomonadota</taxon>
        <taxon>Alphaproteobacteria</taxon>
        <taxon>Acetobacterales</taxon>
        <taxon>Roseomonadaceae</taxon>
        <taxon>Falsiroseomonas</taxon>
    </lineage>
</organism>
<proteinExistence type="predicted"/>
<gene>
    <name evidence="1" type="ORF">SAMN02745775_1113</name>
</gene>
<dbReference type="AlphaFoldDB" id="A0A1I4DH51"/>
<dbReference type="InterPro" id="IPR018691">
    <property type="entry name" value="DUF2188"/>
</dbReference>
<name>A0A1I4DH51_9PROT</name>
<keyword evidence="2" id="KW-1185">Reference proteome</keyword>
<evidence type="ECO:0000313" key="1">
    <source>
        <dbReference type="EMBL" id="SFK92802.1"/>
    </source>
</evidence>